<comment type="caution">
    <text evidence="2">The sequence shown here is derived from an EMBL/GenBank/DDBJ whole genome shotgun (WGS) entry which is preliminary data.</text>
</comment>
<proteinExistence type="predicted"/>
<feature type="non-terminal residue" evidence="2">
    <location>
        <position position="87"/>
    </location>
</feature>
<evidence type="ECO:0000313" key="3">
    <source>
        <dbReference type="Proteomes" id="UP001163064"/>
    </source>
</evidence>
<feature type="region of interest" description="Disordered" evidence="1">
    <location>
        <begin position="1"/>
        <end position="25"/>
    </location>
</feature>
<evidence type="ECO:0000313" key="2">
    <source>
        <dbReference type="EMBL" id="MCX3061181.1"/>
    </source>
</evidence>
<evidence type="ECO:0000256" key="1">
    <source>
        <dbReference type="SAM" id="MobiDB-lite"/>
    </source>
</evidence>
<name>A0ABT3TVV1_9ACTN</name>
<organism evidence="2 3">
    <name type="scientific">Streptomyces beihaiensis</name>
    <dbReference type="NCBI Taxonomy" id="2984495"/>
    <lineage>
        <taxon>Bacteria</taxon>
        <taxon>Bacillati</taxon>
        <taxon>Actinomycetota</taxon>
        <taxon>Actinomycetes</taxon>
        <taxon>Kitasatosporales</taxon>
        <taxon>Streptomycetaceae</taxon>
        <taxon>Streptomyces</taxon>
    </lineage>
</organism>
<accession>A0ABT3TVV1</accession>
<gene>
    <name evidence="2" type="ORF">OFY01_15705</name>
</gene>
<sequence length="87" mass="9084">MSDSPSARPSEFPFSAESSAGSSTESSVVAALRGAGCVFAEDEARVLLASARGPAELTAMVRRRSEGVPLEHVVGWAEFCGLRVDVD</sequence>
<feature type="compositionally biased region" description="Low complexity" evidence="1">
    <location>
        <begin position="9"/>
        <end position="25"/>
    </location>
</feature>
<dbReference type="Proteomes" id="UP001163064">
    <property type="component" value="Unassembled WGS sequence"/>
</dbReference>
<reference evidence="2" key="1">
    <citation type="submission" date="2022-10" db="EMBL/GenBank/DDBJ databases">
        <title>Streptomyces beihaiensis sp. nov., a chitin degrading actinobacterium, isolated from shrimp pond soil.</title>
        <authorList>
            <person name="Xie J."/>
            <person name="Shen N."/>
        </authorList>
    </citation>
    <scope>NUCLEOTIDE SEQUENCE</scope>
    <source>
        <strain evidence="2">GXMU-J5</strain>
    </source>
</reference>
<protein>
    <submittedName>
        <fullName evidence="2">Uncharacterized protein</fullName>
    </submittedName>
</protein>
<keyword evidence="3" id="KW-1185">Reference proteome</keyword>
<dbReference type="EMBL" id="JAPHNL010000168">
    <property type="protein sequence ID" value="MCX3061181.1"/>
    <property type="molecule type" value="Genomic_DNA"/>
</dbReference>
<dbReference type="Gene3D" id="1.10.8.10">
    <property type="entry name" value="DNA helicase RuvA subunit, C-terminal domain"/>
    <property type="match status" value="1"/>
</dbReference>